<gene>
    <name evidence="2" type="ORF">DASB73_009620</name>
</gene>
<name>A0AAV5REM8_STABA</name>
<proteinExistence type="predicted"/>
<accession>A0AAV5REM8</accession>
<organism evidence="2 3">
    <name type="scientific">Starmerella bacillaris</name>
    <name type="common">Yeast</name>
    <name type="synonym">Candida zemplinina</name>
    <dbReference type="NCBI Taxonomy" id="1247836"/>
    <lineage>
        <taxon>Eukaryota</taxon>
        <taxon>Fungi</taxon>
        <taxon>Dikarya</taxon>
        <taxon>Ascomycota</taxon>
        <taxon>Saccharomycotina</taxon>
        <taxon>Dipodascomycetes</taxon>
        <taxon>Dipodascales</taxon>
        <taxon>Trichomonascaceae</taxon>
        <taxon>Starmerella</taxon>
    </lineage>
</organism>
<feature type="region of interest" description="Disordered" evidence="1">
    <location>
        <begin position="43"/>
        <end position="107"/>
    </location>
</feature>
<feature type="compositionally biased region" description="Basic and acidic residues" evidence="1">
    <location>
        <begin position="47"/>
        <end position="60"/>
    </location>
</feature>
<feature type="compositionally biased region" description="Polar residues" evidence="1">
    <location>
        <begin position="86"/>
        <end position="98"/>
    </location>
</feature>
<sequence length="280" mass="31632">MGPDPESTTNVVEHDLPLYNVCQPTFYRIPSANSTFNITDTLQSRNNNDKVDTFQKEKPLSDSISENESESSLETTAVQSRKDSLTDQSFLTESNQGESESDCAPLDDTEMQYDTSALSDIPVARRAPYFSAEFEDRSPIHDYIFRATAWCCYGCKNPRELLDILLQTGSAISSLESCIVPLLVSFFLAHNMEGLSDDKLACYRVTQSDACLWIRYILVRTYVRVGAKCLEQNILDEIEYEKCSNDIDNEDVTNVAQWIKHIEKAILAFKVLTTVELSLQ</sequence>
<dbReference type="AlphaFoldDB" id="A0AAV5REM8"/>
<evidence type="ECO:0000256" key="1">
    <source>
        <dbReference type="SAM" id="MobiDB-lite"/>
    </source>
</evidence>
<reference evidence="2 3" key="1">
    <citation type="journal article" date="2023" name="Elife">
        <title>Identification of key yeast species and microbe-microbe interactions impacting larval growth of Drosophila in the wild.</title>
        <authorList>
            <person name="Mure A."/>
            <person name="Sugiura Y."/>
            <person name="Maeda R."/>
            <person name="Honda K."/>
            <person name="Sakurai N."/>
            <person name="Takahashi Y."/>
            <person name="Watada M."/>
            <person name="Katoh T."/>
            <person name="Gotoh A."/>
            <person name="Gotoh Y."/>
            <person name="Taniguchi I."/>
            <person name="Nakamura K."/>
            <person name="Hayashi T."/>
            <person name="Katayama T."/>
            <person name="Uemura T."/>
            <person name="Hattori Y."/>
        </authorList>
    </citation>
    <scope>NUCLEOTIDE SEQUENCE [LARGE SCALE GENOMIC DNA]</scope>
    <source>
        <strain evidence="2 3">SB-73</strain>
    </source>
</reference>
<protein>
    <submittedName>
        <fullName evidence="2">Uncharacterized protein</fullName>
    </submittedName>
</protein>
<evidence type="ECO:0000313" key="3">
    <source>
        <dbReference type="Proteomes" id="UP001362899"/>
    </source>
</evidence>
<keyword evidence="3" id="KW-1185">Reference proteome</keyword>
<evidence type="ECO:0000313" key="2">
    <source>
        <dbReference type="EMBL" id="GMM50004.1"/>
    </source>
</evidence>
<dbReference type="EMBL" id="BTGC01000003">
    <property type="protein sequence ID" value="GMM50004.1"/>
    <property type="molecule type" value="Genomic_DNA"/>
</dbReference>
<dbReference type="Proteomes" id="UP001362899">
    <property type="component" value="Unassembled WGS sequence"/>
</dbReference>
<comment type="caution">
    <text evidence="2">The sequence shown here is derived from an EMBL/GenBank/DDBJ whole genome shotgun (WGS) entry which is preliminary data.</text>
</comment>